<keyword evidence="4" id="KW-1185">Reference proteome</keyword>
<reference evidence="3 4" key="1">
    <citation type="submission" date="2013-03" db="EMBL/GenBank/DDBJ databases">
        <title>The Genome Sequence of Phialophora europaea CBS 101466.</title>
        <authorList>
            <consortium name="The Broad Institute Genomics Platform"/>
            <person name="Cuomo C."/>
            <person name="de Hoog S."/>
            <person name="Gorbushina A."/>
            <person name="Walker B."/>
            <person name="Young S.K."/>
            <person name="Zeng Q."/>
            <person name="Gargeya S."/>
            <person name="Fitzgerald M."/>
            <person name="Haas B."/>
            <person name="Abouelleil A."/>
            <person name="Allen A.W."/>
            <person name="Alvarado L."/>
            <person name="Arachchi H.M."/>
            <person name="Berlin A.M."/>
            <person name="Chapman S.B."/>
            <person name="Gainer-Dewar J."/>
            <person name="Goldberg J."/>
            <person name="Griggs A."/>
            <person name="Gujja S."/>
            <person name="Hansen M."/>
            <person name="Howarth C."/>
            <person name="Imamovic A."/>
            <person name="Ireland A."/>
            <person name="Larimer J."/>
            <person name="McCowan C."/>
            <person name="Murphy C."/>
            <person name="Pearson M."/>
            <person name="Poon T.W."/>
            <person name="Priest M."/>
            <person name="Roberts A."/>
            <person name="Saif S."/>
            <person name="Shea T."/>
            <person name="Sisk P."/>
            <person name="Sykes S."/>
            <person name="Wortman J."/>
            <person name="Nusbaum C."/>
            <person name="Birren B."/>
        </authorList>
    </citation>
    <scope>NUCLEOTIDE SEQUENCE [LARGE SCALE GENOMIC DNA]</scope>
    <source>
        <strain evidence="3 4">CBS 101466</strain>
    </source>
</reference>
<feature type="region of interest" description="Disordered" evidence="1">
    <location>
        <begin position="43"/>
        <end position="119"/>
    </location>
</feature>
<evidence type="ECO:0000256" key="2">
    <source>
        <dbReference type="SAM" id="SignalP"/>
    </source>
</evidence>
<keyword evidence="2" id="KW-0732">Signal</keyword>
<accession>W2RWK4</accession>
<evidence type="ECO:0000313" key="4">
    <source>
        <dbReference type="Proteomes" id="UP000030752"/>
    </source>
</evidence>
<organism evidence="3 4">
    <name type="scientific">Cyphellophora europaea (strain CBS 101466)</name>
    <name type="common">Phialophora europaea</name>
    <dbReference type="NCBI Taxonomy" id="1220924"/>
    <lineage>
        <taxon>Eukaryota</taxon>
        <taxon>Fungi</taxon>
        <taxon>Dikarya</taxon>
        <taxon>Ascomycota</taxon>
        <taxon>Pezizomycotina</taxon>
        <taxon>Eurotiomycetes</taxon>
        <taxon>Chaetothyriomycetidae</taxon>
        <taxon>Chaetothyriales</taxon>
        <taxon>Cyphellophoraceae</taxon>
        <taxon>Cyphellophora</taxon>
    </lineage>
</organism>
<dbReference type="Proteomes" id="UP000030752">
    <property type="component" value="Unassembled WGS sequence"/>
</dbReference>
<feature type="signal peptide" evidence="2">
    <location>
        <begin position="1"/>
        <end position="20"/>
    </location>
</feature>
<feature type="chain" id="PRO_5004823883" description="REJ domain-containing protein" evidence="2">
    <location>
        <begin position="21"/>
        <end position="213"/>
    </location>
</feature>
<feature type="compositionally biased region" description="Low complexity" evidence="1">
    <location>
        <begin position="43"/>
        <end position="55"/>
    </location>
</feature>
<dbReference type="GeneID" id="19972323"/>
<dbReference type="HOGENOM" id="CLU_1294355_0_0_1"/>
<gene>
    <name evidence="3" type="ORF">HMPREF1541_04984</name>
</gene>
<protein>
    <recommendedName>
        <fullName evidence="5">REJ domain-containing protein</fullName>
    </recommendedName>
</protein>
<dbReference type="VEuPathDB" id="FungiDB:HMPREF1541_04984"/>
<name>W2RWK4_CYPE1</name>
<feature type="compositionally biased region" description="Polar residues" evidence="1">
    <location>
        <begin position="89"/>
        <end position="111"/>
    </location>
</feature>
<dbReference type="EMBL" id="KB822720">
    <property type="protein sequence ID" value="ETN40705.1"/>
    <property type="molecule type" value="Genomic_DNA"/>
</dbReference>
<dbReference type="AlphaFoldDB" id="W2RWK4"/>
<dbReference type="RefSeq" id="XP_008717548.1">
    <property type="nucleotide sequence ID" value="XM_008719326.1"/>
</dbReference>
<sequence>MPTAPSLTALLLALAPLALSLPQQQSAQTAQAVNPINGLAIPAASSAASAGSASDSESDSDATPAVTALSQPSSSPQASSASDSDSEDISTITAPASLPSDTAAASSSEEPPNTDPNILIWTDTAQNTVVTMTRSTTSFIPIPTMQVPPGSSDVDVVTATVEGADGKPTPTHDVDTFVQGYTGGAASGRWSWGGGEGRVWWMLGVAAVMGVVL</sequence>
<evidence type="ECO:0000256" key="1">
    <source>
        <dbReference type="SAM" id="MobiDB-lite"/>
    </source>
</evidence>
<dbReference type="InParanoid" id="W2RWK4"/>
<proteinExistence type="predicted"/>
<feature type="compositionally biased region" description="Low complexity" evidence="1">
    <location>
        <begin position="70"/>
        <end position="83"/>
    </location>
</feature>
<evidence type="ECO:0008006" key="5">
    <source>
        <dbReference type="Google" id="ProtNLM"/>
    </source>
</evidence>
<evidence type="ECO:0000313" key="3">
    <source>
        <dbReference type="EMBL" id="ETN40705.1"/>
    </source>
</evidence>